<dbReference type="EMBL" id="CAJPVJ010000819">
    <property type="protein sequence ID" value="CAG2163476.1"/>
    <property type="molecule type" value="Genomic_DNA"/>
</dbReference>
<dbReference type="FunFam" id="3.30.830.10:FF:000005">
    <property type="entry name" value="nardilysin isoform X1"/>
    <property type="match status" value="1"/>
</dbReference>
<evidence type="ECO:0000256" key="5">
    <source>
        <dbReference type="ARBA" id="ARBA00022833"/>
    </source>
</evidence>
<dbReference type="AlphaFoldDB" id="A0A7R9LGS5"/>
<keyword evidence="18" id="KW-1185">Reference proteome</keyword>
<evidence type="ECO:0000256" key="4">
    <source>
        <dbReference type="ARBA" id="ARBA00022801"/>
    </source>
</evidence>
<keyword evidence="2" id="KW-0645">Protease</keyword>
<organism evidence="17">
    <name type="scientific">Oppiella nova</name>
    <dbReference type="NCBI Taxonomy" id="334625"/>
    <lineage>
        <taxon>Eukaryota</taxon>
        <taxon>Metazoa</taxon>
        <taxon>Ecdysozoa</taxon>
        <taxon>Arthropoda</taxon>
        <taxon>Chelicerata</taxon>
        <taxon>Arachnida</taxon>
        <taxon>Acari</taxon>
        <taxon>Acariformes</taxon>
        <taxon>Sarcoptiformes</taxon>
        <taxon>Oribatida</taxon>
        <taxon>Brachypylina</taxon>
        <taxon>Oppioidea</taxon>
        <taxon>Oppiidae</taxon>
        <taxon>Oppiella</taxon>
    </lineage>
</organism>
<evidence type="ECO:0000259" key="15">
    <source>
        <dbReference type="Pfam" id="PF16187"/>
    </source>
</evidence>
<dbReference type="Gene3D" id="3.30.830.10">
    <property type="entry name" value="Metalloenzyme, LuxS/M16 peptidase-like"/>
    <property type="match status" value="4"/>
</dbReference>
<dbReference type="GO" id="GO:0051603">
    <property type="term" value="P:proteolysis involved in protein catabolic process"/>
    <property type="evidence" value="ECO:0007669"/>
    <property type="project" value="TreeGrafter"/>
</dbReference>
<dbReference type="InterPro" id="IPR011249">
    <property type="entry name" value="Metalloenz_LuxS/M16"/>
</dbReference>
<sequence length="927" mass="107302">MTLVEPNVANSPVISESFDNIIKAFGDKRQYKALVLSNGLKVIVISDVETDKSAAALDVNIGSMSDPRSVQGLAHFLEHMLFLGTEKYPEENDYSKYISRNGGQSNAFTSGSHTNFYFDVSPQFLCGALDRFAQFFVRPLFTETATDREMKAVHSEHERNIDDDGWRLSQLEKTLSDPNHDFNKFGTGNMETLKESPLLKGIDVRQELLSFHNRWYSANIMSLVVLGKESIEELVEMIIPLFSQIKNNDTIVPKWDSHPFTDEYLQKQCFIVPIRDSRSLGLTFPIPDLVPHYKSQPGHYVAHLIGHEGPGSLLSELKSRGWCTVLNGYDRRGAKGFGFFNVSVDLTEEGIERIDDIITLVFQYINLLKKEDPKQWIYEEEKRIKEIKFQFKDKERPMSYVRDLATVVHDYPLTESLSAGYLLEEFRPDLITDVINHLRVDQMRVAIVGKKFDTMANMTEKWYGTKYSIQNIPQEKLQLWQNCGLSDNLTLPPVNDFIPSNLNLKTRDENIETNPQIIRNTEFSRLWYLQDSKYLTPKVPVAYMSPEMANATYLFTRLFRDSINEYSYSAELAGLFYSFSSTNSGLILELGGYNDKLNILLTKILNKIIDFKIDAKRFEVFKEIYIRGLKNYPTRPMHELLRYYTSLITSERYWSYEELLQTAHELTVEKVSQFIPQLLSRFHIEALIHGNIERSEALEVCDLVENQFRKHLNTRPIPLSQHFRNREIQLTDGSNFSYSTTNAIHQTKAIQVYLQIGVQETVSNVTLELINQLLNEPFYNTLRTQEQLGYLTFSSLRRTNGVQGMTFIVQSDLSPSYLNQRIEAFISWAENYIKDMSDDDFESEKQSLITHKLEKPKQLIGYSKRLWSEIDSKQYNFNRDEIEVDVIRTLKKDDITAFFKALNTQLLLNCLNICFTTPPIVRNYRSV</sequence>
<gene>
    <name evidence="17" type="ORF">ONB1V03_LOCUS3050</name>
</gene>
<evidence type="ECO:0000256" key="10">
    <source>
        <dbReference type="ARBA" id="ARBA00074992"/>
    </source>
</evidence>
<evidence type="ECO:0000313" key="18">
    <source>
        <dbReference type="Proteomes" id="UP000728032"/>
    </source>
</evidence>
<dbReference type="GO" id="GO:0005829">
    <property type="term" value="C:cytosol"/>
    <property type="evidence" value="ECO:0007669"/>
    <property type="project" value="TreeGrafter"/>
</dbReference>
<keyword evidence="3" id="KW-0479">Metal-binding</keyword>
<dbReference type="InterPro" id="IPR001431">
    <property type="entry name" value="Pept_M16_Zn_BS"/>
</dbReference>
<dbReference type="PANTHER" id="PTHR43690:SF18">
    <property type="entry name" value="INSULIN-DEGRADING ENZYME-RELATED"/>
    <property type="match status" value="1"/>
</dbReference>
<dbReference type="InterPro" id="IPR050626">
    <property type="entry name" value="Peptidase_M16"/>
</dbReference>
<dbReference type="InterPro" id="IPR011765">
    <property type="entry name" value="Pept_M16_N"/>
</dbReference>
<evidence type="ECO:0000256" key="7">
    <source>
        <dbReference type="ARBA" id="ARBA00052248"/>
    </source>
</evidence>
<evidence type="ECO:0000256" key="2">
    <source>
        <dbReference type="ARBA" id="ARBA00022670"/>
    </source>
</evidence>
<dbReference type="OrthoDB" id="6474849at2759"/>
<name>A0A7R9LGS5_9ACAR</name>
<evidence type="ECO:0000256" key="8">
    <source>
        <dbReference type="ARBA" id="ARBA00066874"/>
    </source>
</evidence>
<dbReference type="SUPFAM" id="SSF63411">
    <property type="entry name" value="LuxS/MPP-like metallohydrolase"/>
    <property type="match status" value="4"/>
</dbReference>
<comment type="similarity">
    <text evidence="1 12">Belongs to the peptidase M16 family.</text>
</comment>
<evidence type="ECO:0000259" key="16">
    <source>
        <dbReference type="Pfam" id="PF22456"/>
    </source>
</evidence>
<dbReference type="GO" id="GO:0005739">
    <property type="term" value="C:mitochondrion"/>
    <property type="evidence" value="ECO:0007669"/>
    <property type="project" value="TreeGrafter"/>
</dbReference>
<protein>
    <recommendedName>
        <fullName evidence="9">Insulin-degrading enzyme</fullName>
        <ecNumber evidence="8">3.4.24.56</ecNumber>
    </recommendedName>
    <alternativeName>
        <fullName evidence="11">Insulin protease</fullName>
    </alternativeName>
    <alternativeName>
        <fullName evidence="10">Insulysin</fullName>
    </alternativeName>
</protein>
<reference evidence="17" key="1">
    <citation type="submission" date="2020-11" db="EMBL/GenBank/DDBJ databases">
        <authorList>
            <person name="Tran Van P."/>
        </authorList>
    </citation>
    <scope>NUCLEOTIDE SEQUENCE</scope>
</reference>
<dbReference type="GO" id="GO:0004222">
    <property type="term" value="F:metalloendopeptidase activity"/>
    <property type="evidence" value="ECO:0007669"/>
    <property type="project" value="UniProtKB-EC"/>
</dbReference>
<evidence type="ECO:0000256" key="9">
    <source>
        <dbReference type="ARBA" id="ARBA00070422"/>
    </source>
</evidence>
<dbReference type="EMBL" id="OC915644">
    <property type="protein sequence ID" value="CAD7641343.1"/>
    <property type="molecule type" value="Genomic_DNA"/>
</dbReference>
<dbReference type="GO" id="GO:0046872">
    <property type="term" value="F:metal ion binding"/>
    <property type="evidence" value="ECO:0007669"/>
    <property type="project" value="UniProtKB-KW"/>
</dbReference>
<feature type="domain" description="Peptidase M16 middle/third" evidence="15">
    <location>
        <begin position="389"/>
        <end position="661"/>
    </location>
</feature>
<dbReference type="PANTHER" id="PTHR43690">
    <property type="entry name" value="NARDILYSIN"/>
    <property type="match status" value="1"/>
</dbReference>
<dbReference type="InterPro" id="IPR007863">
    <property type="entry name" value="Peptidase_M16_C"/>
</dbReference>
<dbReference type="FunFam" id="3.30.830.10:FF:000003">
    <property type="entry name" value="Insulin-degrading enzyme"/>
    <property type="match status" value="1"/>
</dbReference>
<comment type="catalytic activity">
    <reaction evidence="7">
        <text>Degradation of insulin, glucagon and other polypeptides. No action on proteins.</text>
        <dbReference type="EC" id="3.4.24.56"/>
    </reaction>
</comment>
<evidence type="ECO:0000259" key="13">
    <source>
        <dbReference type="Pfam" id="PF00675"/>
    </source>
</evidence>
<keyword evidence="4" id="KW-0378">Hydrolase</keyword>
<dbReference type="Pfam" id="PF00675">
    <property type="entry name" value="Peptidase_M16"/>
    <property type="match status" value="1"/>
</dbReference>
<proteinExistence type="inferred from homology"/>
<feature type="domain" description="Peptidase M16 C-terminal" evidence="14">
    <location>
        <begin position="205"/>
        <end position="383"/>
    </location>
</feature>
<dbReference type="FunFam" id="3.30.830.10:FF:000004">
    <property type="entry name" value="Putative insulin-degrading enzyme"/>
    <property type="match status" value="1"/>
</dbReference>
<dbReference type="GO" id="GO:0043171">
    <property type="term" value="P:peptide catabolic process"/>
    <property type="evidence" value="ECO:0007669"/>
    <property type="project" value="TreeGrafter"/>
</dbReference>
<dbReference type="Pfam" id="PF22456">
    <property type="entry name" value="PqqF-like_C_4"/>
    <property type="match status" value="1"/>
</dbReference>
<dbReference type="InterPro" id="IPR032632">
    <property type="entry name" value="Peptidase_M16_M"/>
</dbReference>
<dbReference type="Pfam" id="PF16187">
    <property type="entry name" value="Peptidase_M16_M"/>
    <property type="match status" value="1"/>
</dbReference>
<evidence type="ECO:0000259" key="14">
    <source>
        <dbReference type="Pfam" id="PF05193"/>
    </source>
</evidence>
<dbReference type="Proteomes" id="UP000728032">
    <property type="component" value="Unassembled WGS sequence"/>
</dbReference>
<evidence type="ECO:0000256" key="3">
    <source>
        <dbReference type="ARBA" id="ARBA00022723"/>
    </source>
</evidence>
<evidence type="ECO:0000256" key="1">
    <source>
        <dbReference type="ARBA" id="ARBA00007261"/>
    </source>
</evidence>
<accession>A0A7R9LGS5</accession>
<keyword evidence="5" id="KW-0862">Zinc</keyword>
<feature type="domain" description="Coenzyme PQQ synthesis protein F-like C-terminal lobe" evidence="16">
    <location>
        <begin position="769"/>
        <end position="867"/>
    </location>
</feature>
<keyword evidence="6" id="KW-0482">Metalloprotease</keyword>
<evidence type="ECO:0000256" key="12">
    <source>
        <dbReference type="RuleBase" id="RU004447"/>
    </source>
</evidence>
<evidence type="ECO:0000256" key="11">
    <source>
        <dbReference type="ARBA" id="ARBA00080349"/>
    </source>
</evidence>
<dbReference type="Pfam" id="PF05193">
    <property type="entry name" value="Peptidase_M16_C"/>
    <property type="match status" value="1"/>
</dbReference>
<dbReference type="InterPro" id="IPR054734">
    <property type="entry name" value="PqqF-like_C_4"/>
</dbReference>
<dbReference type="PROSITE" id="PS00143">
    <property type="entry name" value="INSULINASE"/>
    <property type="match status" value="1"/>
</dbReference>
<evidence type="ECO:0000313" key="17">
    <source>
        <dbReference type="EMBL" id="CAD7641343.1"/>
    </source>
</evidence>
<dbReference type="EC" id="3.4.24.56" evidence="8"/>
<feature type="domain" description="Peptidase M16 N-terminal" evidence="13">
    <location>
        <begin position="41"/>
        <end position="178"/>
    </location>
</feature>
<evidence type="ECO:0000256" key="6">
    <source>
        <dbReference type="ARBA" id="ARBA00023049"/>
    </source>
</evidence>